<feature type="region of interest" description="Disordered" evidence="1">
    <location>
        <begin position="47"/>
        <end position="121"/>
    </location>
</feature>
<comment type="caution">
    <text evidence="2">The sequence shown here is derived from an EMBL/GenBank/DDBJ whole genome shotgun (WGS) entry which is preliminary data.</text>
</comment>
<protein>
    <submittedName>
        <fullName evidence="2">Uncharacterized protein</fullName>
    </submittedName>
</protein>
<dbReference type="Proteomes" id="UP000835052">
    <property type="component" value="Unassembled WGS sequence"/>
</dbReference>
<dbReference type="EMBL" id="CAJGYM010000238">
    <property type="protein sequence ID" value="CAD6200105.1"/>
    <property type="molecule type" value="Genomic_DNA"/>
</dbReference>
<accession>A0A8S1HX23</accession>
<evidence type="ECO:0000313" key="2">
    <source>
        <dbReference type="EMBL" id="CAD6200105.1"/>
    </source>
</evidence>
<keyword evidence="3" id="KW-1185">Reference proteome</keyword>
<name>A0A8S1HX23_9PELO</name>
<gene>
    <name evidence="2" type="ORF">CAUJ_LOCUS16004</name>
</gene>
<feature type="region of interest" description="Disordered" evidence="1">
    <location>
        <begin position="459"/>
        <end position="478"/>
    </location>
</feature>
<feature type="region of interest" description="Disordered" evidence="1">
    <location>
        <begin position="403"/>
        <end position="440"/>
    </location>
</feature>
<feature type="compositionally biased region" description="Low complexity" evidence="1">
    <location>
        <begin position="461"/>
        <end position="478"/>
    </location>
</feature>
<evidence type="ECO:0000256" key="1">
    <source>
        <dbReference type="SAM" id="MobiDB-lite"/>
    </source>
</evidence>
<feature type="compositionally biased region" description="Basic and acidic residues" evidence="1">
    <location>
        <begin position="63"/>
        <end position="79"/>
    </location>
</feature>
<feature type="compositionally biased region" description="Polar residues" evidence="1">
    <location>
        <begin position="412"/>
        <end position="440"/>
    </location>
</feature>
<feature type="region of interest" description="Disordered" evidence="1">
    <location>
        <begin position="1"/>
        <end position="26"/>
    </location>
</feature>
<reference evidence="2" key="1">
    <citation type="submission" date="2020-10" db="EMBL/GenBank/DDBJ databases">
        <authorList>
            <person name="Kikuchi T."/>
        </authorList>
    </citation>
    <scope>NUCLEOTIDE SEQUENCE</scope>
    <source>
        <strain evidence="2">NKZ352</strain>
    </source>
</reference>
<evidence type="ECO:0000313" key="3">
    <source>
        <dbReference type="Proteomes" id="UP000835052"/>
    </source>
</evidence>
<organism evidence="2 3">
    <name type="scientific">Caenorhabditis auriculariae</name>
    <dbReference type="NCBI Taxonomy" id="2777116"/>
    <lineage>
        <taxon>Eukaryota</taxon>
        <taxon>Metazoa</taxon>
        <taxon>Ecdysozoa</taxon>
        <taxon>Nematoda</taxon>
        <taxon>Chromadorea</taxon>
        <taxon>Rhabditida</taxon>
        <taxon>Rhabditina</taxon>
        <taxon>Rhabditomorpha</taxon>
        <taxon>Rhabditoidea</taxon>
        <taxon>Rhabditidae</taxon>
        <taxon>Peloderinae</taxon>
        <taxon>Caenorhabditis</taxon>
    </lineage>
</organism>
<sequence>MGWSKASSPELAKPVVEPRANPQRAPLVDEFSFQNYLDTEHEVRLVEPSSAARVAPKNPAAHAVEERPESSSDSVRKASEQLSSRVGELGLSHWEGPGGSRTRRGAAPAQSAAVTLPHPLQNSLQDVAVRQHDHMSKRQRNELAGAEPATTWGHAHRAALAPQAGTTSNENFNFHQRGQNMAGAPAPQAELAGTSSNENFNFYQQGQNVAGAPAPQAELAGTSSNENFNFYQQGQNVAGAPAPQAQLTGTSSNDHFNIHQRGQNVAQKVRNSADVLHQNRTPTSALARAQLHHQTSNALAETSANRQMAAEAIPAHQHGQNVANDPRRAYEAMQRLQTAARASADNSAFWEEPPQKRQRFSDHVPAVAQGPGSSSPWNMAPNNATHAAVHHNAAYAHHYRQDVPNHAPAQGDLQNHWNGAPTGQTDPMISNSQNGLPTGQHQRTDVFERYMHENQPFDSSATAAAPAQPVAEPQQPTVGDFFEQNPPNPAQIWNYPQYYQNFPYR</sequence>
<proteinExistence type="predicted"/>
<dbReference type="AlphaFoldDB" id="A0A8S1HX23"/>